<evidence type="ECO:0000256" key="3">
    <source>
        <dbReference type="ARBA" id="ARBA00012098"/>
    </source>
</evidence>
<dbReference type="Pfam" id="PF00908">
    <property type="entry name" value="dTDP_sugar_isom"/>
    <property type="match status" value="1"/>
</dbReference>
<dbReference type="GO" id="GO:0008830">
    <property type="term" value="F:dTDP-4-dehydrorhamnose 3,5-epimerase activity"/>
    <property type="evidence" value="ECO:0007669"/>
    <property type="project" value="UniProtKB-UniRule"/>
</dbReference>
<comment type="pathway">
    <text evidence="7">Carbohydrate biosynthesis; dTDP-L-rhamnose biosynthesis.</text>
</comment>
<proteinExistence type="inferred from homology"/>
<sequence>MKISETRLKGSYIIQPQIFKDKRGYFMESYNMESLRKFTGLNIDFVQDNESQSSKGVLRGLHYQIEEFAQAKLVRVVRGRVLDVAVDLRINSKTFGDHITVELSAENKKQLFVPRGFAHGFVVLEDDTIFSYKCDNYYNKEAERGIFYNDLDLEIDWHLPNSDLIISDKDLLLPKFKNAEL</sequence>
<comment type="catalytic activity">
    <reaction evidence="1 7">
        <text>dTDP-4-dehydro-6-deoxy-alpha-D-glucose = dTDP-4-dehydro-beta-L-rhamnose</text>
        <dbReference type="Rhea" id="RHEA:16969"/>
        <dbReference type="ChEBI" id="CHEBI:57649"/>
        <dbReference type="ChEBI" id="CHEBI:62830"/>
        <dbReference type="EC" id="5.1.3.13"/>
    </reaction>
</comment>
<dbReference type="CDD" id="cd00438">
    <property type="entry name" value="cupin_RmlC"/>
    <property type="match status" value="1"/>
</dbReference>
<dbReference type="InterPro" id="IPR011051">
    <property type="entry name" value="RmlC_Cupin_sf"/>
</dbReference>
<evidence type="ECO:0000256" key="1">
    <source>
        <dbReference type="ARBA" id="ARBA00001298"/>
    </source>
</evidence>
<dbReference type="EC" id="5.1.3.13" evidence="3 7"/>
<dbReference type="UniPathway" id="UPA00124"/>
<reference evidence="8" key="1">
    <citation type="submission" date="2020-08" db="EMBL/GenBank/DDBJ databases">
        <title>Winogradskyella ouciana sp. nov., isolated from the hadal seawater of the Mariana Trench.</title>
        <authorList>
            <person name="He X."/>
        </authorList>
    </citation>
    <scope>NUCLEOTIDE SEQUENCE [LARGE SCALE GENOMIC DNA]</scope>
    <source>
        <strain evidence="8">KCTC 52348</strain>
    </source>
</reference>
<dbReference type="GO" id="GO:0019305">
    <property type="term" value="P:dTDP-rhamnose biosynthetic process"/>
    <property type="evidence" value="ECO:0007669"/>
    <property type="project" value="UniProtKB-UniRule"/>
</dbReference>
<dbReference type="AlphaFoldDB" id="A0A842IPR1"/>
<dbReference type="EMBL" id="JACLCP010000001">
    <property type="protein sequence ID" value="MBC2843866.1"/>
    <property type="molecule type" value="Genomic_DNA"/>
</dbReference>
<dbReference type="InterPro" id="IPR000888">
    <property type="entry name" value="RmlC-like"/>
</dbReference>
<comment type="similarity">
    <text evidence="7">Belongs to the dTDP-4-dehydrorhamnose 3,5-epimerase family.</text>
</comment>
<feature type="site" description="Participates in a stacking interaction with the thymidine ring of dTDP-4-oxo-6-deoxyglucose" evidence="6">
    <location>
        <position position="138"/>
    </location>
</feature>
<dbReference type="PANTHER" id="PTHR21047">
    <property type="entry name" value="DTDP-6-DEOXY-D-GLUCOSE-3,5 EPIMERASE"/>
    <property type="match status" value="1"/>
</dbReference>
<dbReference type="NCBIfam" id="TIGR01221">
    <property type="entry name" value="rmlC"/>
    <property type="match status" value="1"/>
</dbReference>
<feature type="active site" description="Proton donor" evidence="5">
    <location>
        <position position="132"/>
    </location>
</feature>
<evidence type="ECO:0000313" key="9">
    <source>
        <dbReference type="Proteomes" id="UP000533900"/>
    </source>
</evidence>
<dbReference type="InterPro" id="IPR014710">
    <property type="entry name" value="RmlC-like_jellyroll"/>
</dbReference>
<dbReference type="SUPFAM" id="SSF51182">
    <property type="entry name" value="RmlC-like cupins"/>
    <property type="match status" value="1"/>
</dbReference>
<dbReference type="Proteomes" id="UP000533900">
    <property type="component" value="Unassembled WGS sequence"/>
</dbReference>
<keyword evidence="7 8" id="KW-0413">Isomerase</keyword>
<evidence type="ECO:0000313" key="8">
    <source>
        <dbReference type="EMBL" id="MBC2843866.1"/>
    </source>
</evidence>
<comment type="caution">
    <text evidence="8">The sequence shown here is derived from an EMBL/GenBank/DDBJ whole genome shotgun (WGS) entry which is preliminary data.</text>
</comment>
<evidence type="ECO:0000256" key="5">
    <source>
        <dbReference type="PIRSR" id="PIRSR600888-1"/>
    </source>
</evidence>
<dbReference type="GO" id="GO:0000271">
    <property type="term" value="P:polysaccharide biosynthetic process"/>
    <property type="evidence" value="ECO:0007669"/>
    <property type="project" value="TreeGrafter"/>
</dbReference>
<protein>
    <recommendedName>
        <fullName evidence="4 7">dTDP-4-dehydrorhamnose 3,5-epimerase</fullName>
        <ecNumber evidence="3 7">5.1.3.13</ecNumber>
    </recommendedName>
    <alternativeName>
        <fullName evidence="7">Thymidine diphospho-4-keto-rhamnose 3,5-epimerase</fullName>
    </alternativeName>
</protein>
<evidence type="ECO:0000256" key="2">
    <source>
        <dbReference type="ARBA" id="ARBA00001997"/>
    </source>
</evidence>
<feature type="active site" description="Proton acceptor" evidence="5">
    <location>
        <position position="62"/>
    </location>
</feature>
<keyword evidence="9" id="KW-1185">Reference proteome</keyword>
<evidence type="ECO:0000256" key="6">
    <source>
        <dbReference type="PIRSR" id="PIRSR600888-3"/>
    </source>
</evidence>
<evidence type="ECO:0000256" key="4">
    <source>
        <dbReference type="ARBA" id="ARBA00019595"/>
    </source>
</evidence>
<organism evidence="8 9">
    <name type="scientific">Winogradskyella flava</name>
    <dbReference type="NCBI Taxonomy" id="1884876"/>
    <lineage>
        <taxon>Bacteria</taxon>
        <taxon>Pseudomonadati</taxon>
        <taxon>Bacteroidota</taxon>
        <taxon>Flavobacteriia</taxon>
        <taxon>Flavobacteriales</taxon>
        <taxon>Flavobacteriaceae</taxon>
        <taxon>Winogradskyella</taxon>
    </lineage>
</organism>
<accession>A0A842IPR1</accession>
<name>A0A842IPR1_9FLAO</name>
<dbReference type="PANTHER" id="PTHR21047:SF2">
    <property type="entry name" value="THYMIDINE DIPHOSPHO-4-KETO-RHAMNOSE 3,5-EPIMERASE"/>
    <property type="match status" value="1"/>
</dbReference>
<comment type="subunit">
    <text evidence="7">Homodimer.</text>
</comment>
<gene>
    <name evidence="8" type="primary">rfbC</name>
    <name evidence="8" type="ORF">H7F21_02085</name>
</gene>
<dbReference type="GO" id="GO:0005829">
    <property type="term" value="C:cytosol"/>
    <property type="evidence" value="ECO:0007669"/>
    <property type="project" value="TreeGrafter"/>
</dbReference>
<comment type="function">
    <text evidence="2 7">Catalyzes the epimerization of the C3' and C5'positions of dTDP-6-deoxy-D-xylo-4-hexulose, forming dTDP-6-deoxy-L-lyxo-4-hexulose.</text>
</comment>
<dbReference type="RefSeq" id="WP_185787576.1">
    <property type="nucleotide sequence ID" value="NZ_JACLCP010000001.1"/>
</dbReference>
<evidence type="ECO:0000256" key="7">
    <source>
        <dbReference type="RuleBase" id="RU364069"/>
    </source>
</evidence>
<dbReference type="Gene3D" id="2.60.120.10">
    <property type="entry name" value="Jelly Rolls"/>
    <property type="match status" value="1"/>
</dbReference>